<name>A0A7C9CYG1_OPUST</name>
<reference evidence="1" key="2">
    <citation type="submission" date="2020-07" db="EMBL/GenBank/DDBJ databases">
        <authorList>
            <person name="Vera ALvarez R."/>
            <person name="Arias-Moreno D.M."/>
            <person name="Jimenez-Jacinto V."/>
            <person name="Jimenez-Bremont J.F."/>
            <person name="Swaminathan K."/>
            <person name="Moose S.P."/>
            <person name="Guerrero-Gonzalez M.L."/>
            <person name="Marino-Ramirez L."/>
            <person name="Landsman D."/>
            <person name="Rodriguez-Kessler M."/>
            <person name="Delgado-Sanchez P."/>
        </authorList>
    </citation>
    <scope>NUCLEOTIDE SEQUENCE</scope>
    <source>
        <tissue evidence="1">Cladode</tissue>
    </source>
</reference>
<reference evidence="1" key="1">
    <citation type="journal article" date="2013" name="J. Plant Res.">
        <title>Effect of fungi and light on seed germination of three Opuntia species from semiarid lands of central Mexico.</title>
        <authorList>
            <person name="Delgado-Sanchez P."/>
            <person name="Jimenez-Bremont J.F."/>
            <person name="Guerrero-Gonzalez Mde L."/>
            <person name="Flores J."/>
        </authorList>
    </citation>
    <scope>NUCLEOTIDE SEQUENCE</scope>
    <source>
        <tissue evidence="1">Cladode</tissue>
    </source>
</reference>
<organism evidence="1">
    <name type="scientific">Opuntia streptacantha</name>
    <name type="common">Prickly pear cactus</name>
    <name type="synonym">Opuntia cardona</name>
    <dbReference type="NCBI Taxonomy" id="393608"/>
    <lineage>
        <taxon>Eukaryota</taxon>
        <taxon>Viridiplantae</taxon>
        <taxon>Streptophyta</taxon>
        <taxon>Embryophyta</taxon>
        <taxon>Tracheophyta</taxon>
        <taxon>Spermatophyta</taxon>
        <taxon>Magnoliopsida</taxon>
        <taxon>eudicotyledons</taxon>
        <taxon>Gunneridae</taxon>
        <taxon>Pentapetalae</taxon>
        <taxon>Caryophyllales</taxon>
        <taxon>Cactineae</taxon>
        <taxon>Cactaceae</taxon>
        <taxon>Opuntioideae</taxon>
        <taxon>Opuntia</taxon>
    </lineage>
</organism>
<dbReference type="AlphaFoldDB" id="A0A7C9CYG1"/>
<proteinExistence type="predicted"/>
<evidence type="ECO:0000313" key="1">
    <source>
        <dbReference type="EMBL" id="MBA4628727.1"/>
    </source>
</evidence>
<protein>
    <submittedName>
        <fullName evidence="1">Uncharacterized protein</fullName>
    </submittedName>
</protein>
<accession>A0A7C9CYG1</accession>
<sequence>MIHYWAHRHCLIQKAPHLWIWSTYMSLIHVLRSQEYTLSFAHSHEKSSSHLHKKMQLDKTHPLYQTFRSQTVAIPSKVLLLLLHLLFLVPADWKRDGETHQKI</sequence>
<dbReference type="EMBL" id="GISG01067077">
    <property type="protein sequence ID" value="MBA4628727.1"/>
    <property type="molecule type" value="Transcribed_RNA"/>
</dbReference>